<dbReference type="SUPFAM" id="SSF46785">
    <property type="entry name" value="Winged helix' DNA-binding domain"/>
    <property type="match status" value="1"/>
</dbReference>
<protein>
    <submittedName>
        <fullName evidence="7">S-adenosyl-L-methionine-dependent methyltransferase</fullName>
    </submittedName>
</protein>
<dbReference type="PIRSF" id="PIRSF005739">
    <property type="entry name" value="O-mtase"/>
    <property type="match status" value="1"/>
</dbReference>
<feature type="domain" description="O-methyltransferase C-terminal" evidence="5">
    <location>
        <begin position="160"/>
        <end position="358"/>
    </location>
</feature>
<dbReference type="InterPro" id="IPR012967">
    <property type="entry name" value="COMT_dimerisation"/>
</dbReference>
<dbReference type="SUPFAM" id="SSF53335">
    <property type="entry name" value="S-adenosyl-L-methionine-dependent methyltransferases"/>
    <property type="match status" value="1"/>
</dbReference>
<dbReference type="AlphaFoldDB" id="A0AAN6RSX6"/>
<evidence type="ECO:0000313" key="7">
    <source>
        <dbReference type="EMBL" id="KAK3901805.1"/>
    </source>
</evidence>
<dbReference type="PROSITE" id="PS51683">
    <property type="entry name" value="SAM_OMT_II"/>
    <property type="match status" value="1"/>
</dbReference>
<dbReference type="InterPro" id="IPR029063">
    <property type="entry name" value="SAM-dependent_MTases_sf"/>
</dbReference>
<dbReference type="InterPro" id="IPR001077">
    <property type="entry name" value="COMT_C"/>
</dbReference>
<dbReference type="PANTHER" id="PTHR43712:SF1">
    <property type="entry name" value="HYPOTHETICAL O-METHYLTRANSFERASE (EUROFUNG)-RELATED"/>
    <property type="match status" value="1"/>
</dbReference>
<dbReference type="Gene3D" id="3.40.50.150">
    <property type="entry name" value="Vaccinia Virus protein VP39"/>
    <property type="match status" value="1"/>
</dbReference>
<organism evidence="7 8">
    <name type="scientific">Staphylotrichum tortipilum</name>
    <dbReference type="NCBI Taxonomy" id="2831512"/>
    <lineage>
        <taxon>Eukaryota</taxon>
        <taxon>Fungi</taxon>
        <taxon>Dikarya</taxon>
        <taxon>Ascomycota</taxon>
        <taxon>Pezizomycotina</taxon>
        <taxon>Sordariomycetes</taxon>
        <taxon>Sordariomycetidae</taxon>
        <taxon>Sordariales</taxon>
        <taxon>Chaetomiaceae</taxon>
        <taxon>Staphylotrichum</taxon>
    </lineage>
</organism>
<sequence length="379" mass="42089">MDALFSQIKELYAKGDDNEKRKIQGFVRELQVEFYTDWDVVMRLASGPLQVALIRTAINLGVFTTLTQSETPVKLSELAEKSGASKELLARILRSMAAFGQIRETALYEYAPTAMTKIIANPNAAGALSHLFDVTNPCSQALPEFLASTNYQNITSKHHTPFQKAFGTDLSMFEWLPQHPQHLMTLGSLMALDRPINWIDKYPVEKLGSLTTSAEDAVLVDIGGGFGQQAIAFRTKFPELPGRVVVQDIPSTLAGAQPVPGVEFTAHDFFTEETIKGAKLYYLRHVLHDWPDAECVKILKNVIPAMGPESRLIIDDVVLPEMGVPWQAANMDLLMMQNLAGVERTRPEWDALIDQAGLKIVDVFQYDSKMQGVIITVPK</sequence>
<dbReference type="GO" id="GO:0032259">
    <property type="term" value="P:methylation"/>
    <property type="evidence" value="ECO:0007669"/>
    <property type="project" value="UniProtKB-KW"/>
</dbReference>
<evidence type="ECO:0000256" key="4">
    <source>
        <dbReference type="PIRSR" id="PIRSR005739-1"/>
    </source>
</evidence>
<keyword evidence="2" id="KW-0808">Transferase</keyword>
<dbReference type="PANTHER" id="PTHR43712">
    <property type="entry name" value="PUTATIVE (AFU_ORTHOLOGUE AFUA_4G14580)-RELATED"/>
    <property type="match status" value="1"/>
</dbReference>
<evidence type="ECO:0000256" key="2">
    <source>
        <dbReference type="ARBA" id="ARBA00022679"/>
    </source>
</evidence>
<name>A0AAN6RSX6_9PEZI</name>
<dbReference type="Pfam" id="PF08100">
    <property type="entry name" value="Dimerisation"/>
    <property type="match status" value="1"/>
</dbReference>
<keyword evidence="8" id="KW-1185">Reference proteome</keyword>
<proteinExistence type="predicted"/>
<keyword evidence="1 7" id="KW-0489">Methyltransferase</keyword>
<dbReference type="GO" id="GO:0008171">
    <property type="term" value="F:O-methyltransferase activity"/>
    <property type="evidence" value="ECO:0007669"/>
    <property type="project" value="InterPro"/>
</dbReference>
<dbReference type="Proteomes" id="UP001303889">
    <property type="component" value="Unassembled WGS sequence"/>
</dbReference>
<dbReference type="Pfam" id="PF00891">
    <property type="entry name" value="Methyltransf_2"/>
    <property type="match status" value="1"/>
</dbReference>
<dbReference type="InterPro" id="IPR016461">
    <property type="entry name" value="COMT-like"/>
</dbReference>
<feature type="active site" description="Proton acceptor" evidence="4">
    <location>
        <position position="288"/>
    </location>
</feature>
<evidence type="ECO:0000256" key="3">
    <source>
        <dbReference type="ARBA" id="ARBA00022691"/>
    </source>
</evidence>
<evidence type="ECO:0000259" key="5">
    <source>
        <dbReference type="Pfam" id="PF00891"/>
    </source>
</evidence>
<evidence type="ECO:0000256" key="1">
    <source>
        <dbReference type="ARBA" id="ARBA00022603"/>
    </source>
</evidence>
<dbReference type="InterPro" id="IPR036390">
    <property type="entry name" value="WH_DNA-bd_sf"/>
</dbReference>
<gene>
    <name evidence="7" type="ORF">C8A05DRAFT_16062</name>
</gene>
<dbReference type="InterPro" id="IPR036388">
    <property type="entry name" value="WH-like_DNA-bd_sf"/>
</dbReference>
<dbReference type="GO" id="GO:0046983">
    <property type="term" value="F:protein dimerization activity"/>
    <property type="evidence" value="ECO:0007669"/>
    <property type="project" value="InterPro"/>
</dbReference>
<keyword evidence="3" id="KW-0949">S-adenosyl-L-methionine</keyword>
<comment type="caution">
    <text evidence="7">The sequence shown here is derived from an EMBL/GenBank/DDBJ whole genome shotgun (WGS) entry which is preliminary data.</text>
</comment>
<dbReference type="Gene3D" id="1.10.10.10">
    <property type="entry name" value="Winged helix-like DNA-binding domain superfamily/Winged helix DNA-binding domain"/>
    <property type="match status" value="1"/>
</dbReference>
<evidence type="ECO:0000313" key="8">
    <source>
        <dbReference type="Proteomes" id="UP001303889"/>
    </source>
</evidence>
<evidence type="ECO:0000259" key="6">
    <source>
        <dbReference type="Pfam" id="PF08100"/>
    </source>
</evidence>
<dbReference type="EMBL" id="MU855554">
    <property type="protein sequence ID" value="KAK3901805.1"/>
    <property type="molecule type" value="Genomic_DNA"/>
</dbReference>
<feature type="domain" description="O-methyltransferase dimerisation" evidence="6">
    <location>
        <begin position="43"/>
        <end position="106"/>
    </location>
</feature>
<accession>A0AAN6RSX6</accession>
<reference evidence="7" key="2">
    <citation type="submission" date="2023-05" db="EMBL/GenBank/DDBJ databases">
        <authorList>
            <consortium name="Lawrence Berkeley National Laboratory"/>
            <person name="Steindorff A."/>
            <person name="Hensen N."/>
            <person name="Bonometti L."/>
            <person name="Westerberg I."/>
            <person name="Brannstrom I.O."/>
            <person name="Guillou S."/>
            <person name="Cros-Aarteil S."/>
            <person name="Calhoun S."/>
            <person name="Haridas S."/>
            <person name="Kuo A."/>
            <person name="Mondo S."/>
            <person name="Pangilinan J."/>
            <person name="Riley R."/>
            <person name="Labutti K."/>
            <person name="Andreopoulos B."/>
            <person name="Lipzen A."/>
            <person name="Chen C."/>
            <person name="Yanf M."/>
            <person name="Daum C."/>
            <person name="Ng V."/>
            <person name="Clum A."/>
            <person name="Ohm R."/>
            <person name="Martin F."/>
            <person name="Silar P."/>
            <person name="Natvig D."/>
            <person name="Lalanne C."/>
            <person name="Gautier V."/>
            <person name="Ament-Velasquez S.L."/>
            <person name="Kruys A."/>
            <person name="Hutchinson M.I."/>
            <person name="Powell A.J."/>
            <person name="Barry K."/>
            <person name="Miller A.N."/>
            <person name="Grigoriev I.V."/>
            <person name="Debuchy R."/>
            <person name="Gladieux P."/>
            <person name="Thoren M.H."/>
            <person name="Johannesson H."/>
        </authorList>
    </citation>
    <scope>NUCLEOTIDE SEQUENCE</scope>
    <source>
        <strain evidence="7">CBS 103.79</strain>
    </source>
</reference>
<reference evidence="7" key="1">
    <citation type="journal article" date="2023" name="Mol. Phylogenet. Evol.">
        <title>Genome-scale phylogeny and comparative genomics of the fungal order Sordariales.</title>
        <authorList>
            <person name="Hensen N."/>
            <person name="Bonometti L."/>
            <person name="Westerberg I."/>
            <person name="Brannstrom I.O."/>
            <person name="Guillou S."/>
            <person name="Cros-Aarteil S."/>
            <person name="Calhoun S."/>
            <person name="Haridas S."/>
            <person name="Kuo A."/>
            <person name="Mondo S."/>
            <person name="Pangilinan J."/>
            <person name="Riley R."/>
            <person name="LaButti K."/>
            <person name="Andreopoulos B."/>
            <person name="Lipzen A."/>
            <person name="Chen C."/>
            <person name="Yan M."/>
            <person name="Daum C."/>
            <person name="Ng V."/>
            <person name="Clum A."/>
            <person name="Steindorff A."/>
            <person name="Ohm R.A."/>
            <person name="Martin F."/>
            <person name="Silar P."/>
            <person name="Natvig D.O."/>
            <person name="Lalanne C."/>
            <person name="Gautier V."/>
            <person name="Ament-Velasquez S.L."/>
            <person name="Kruys A."/>
            <person name="Hutchinson M.I."/>
            <person name="Powell A.J."/>
            <person name="Barry K."/>
            <person name="Miller A.N."/>
            <person name="Grigoriev I.V."/>
            <person name="Debuchy R."/>
            <person name="Gladieux P."/>
            <person name="Hiltunen Thoren M."/>
            <person name="Johannesson H."/>
        </authorList>
    </citation>
    <scope>NUCLEOTIDE SEQUENCE</scope>
    <source>
        <strain evidence="7">CBS 103.79</strain>
    </source>
</reference>